<keyword evidence="3" id="KW-0813">Transport</keyword>
<dbReference type="SUPFAM" id="SSF50692">
    <property type="entry name" value="ADC-like"/>
    <property type="match status" value="1"/>
</dbReference>
<sequence length="926" mass="103547">MPRRVITKYVSLKSSLVNLPISLYGPLVERRVRPQSLAVHLVSVLSKEKTAYVGWTGLASSSSLAQWQVNTKITGEALETLEIDPQFATSLGFPEGSIELHAGYVEENLLSQVRVACVGQEVDVWVLGRTRIRFKLTSIEPSGLAVILGHDTEVAVAPKLRHTTHPSKPNGIQTPPSKNDFIHCSNKVKVYPKVLFRSFPYNLCSLPENAISGDYAKVWVSRNTYGMLTGVKITSSSSSLNFVRLGRLYPPVSPLQSTKEVKSGLVLAKEDPKSLKSIITERQQDEAHVYSDSFDILPLGWSSHIPDRHALVFGMNEIKEWEVISLQKISTEEVDNHSTNREEVEKTFVISLNLSEIQRKNSVINLWGVDAILEECCNFAYTSLAAQSRIKGRMLNRVPALLLYGRSGSGRTSIVKAVVNQLKENVDILTYDIYVDLAKFNREKITVIKSLFQYWLDLAQWHRPTILILDNLESMIPAEVEILAGIVSLRTSDSILKIDPISPLNFAAIATQTEGYLAMDLNDLVFRAVHEAMRRSIQERLEVTLTQEDFETARKDLIPLSLRNVELKRSEVLWSDIGGLHDTRRVLRETLEWPTKLLLYGYPGCGKTLLASAVAKECGLNFISVKGPELLNKYIGASEKSVRDVFDRAAAAKPCVLFFDEFDSIAPKRGHDSTGVTDRVVNQLLTQMDGAEGLDGVYVLAATSRPDLIDPALLRPGRLDKSLLCDMPSKQDRKEVHIPVGPPNYTLNITFKILQALSRKIFLSADVNLDYYAKSTEGFSGADLQALLYNAHLEVVHLALDKSERKGDSDFTSHTEPMQYRIYRPPSEHRTISKAEQDAMLQRLSVVLSSQKISLPSDDTSRPAQSEKPRIQDIHLNKALSRLRPSVPLEERVRLSQIYRGFHTERSGKYLVPPETGGIGNRTSLM</sequence>
<protein>
    <recommendedName>
        <fullName evidence="11">Peroxisomal ATPase PEX1</fullName>
    </recommendedName>
    <alternativeName>
        <fullName evidence="10">Peroxin-1</fullName>
    </alternativeName>
</protein>
<dbReference type="FunFam" id="3.40.50.300:FF:000149">
    <property type="entry name" value="Nuclear valosin-containing protein-like"/>
    <property type="match status" value="1"/>
</dbReference>
<dbReference type="InterPro" id="IPR003593">
    <property type="entry name" value="AAA+_ATPase"/>
</dbReference>
<keyword evidence="15" id="KW-1185">Reference proteome</keyword>
<dbReference type="PROSITE" id="PS00674">
    <property type="entry name" value="AAA"/>
    <property type="match status" value="1"/>
</dbReference>
<evidence type="ECO:0000259" key="13">
    <source>
        <dbReference type="SMART" id="SM00382"/>
    </source>
</evidence>
<dbReference type="InterPro" id="IPR015342">
    <property type="entry name" value="PEX1-N_C-lobe"/>
</dbReference>
<evidence type="ECO:0000256" key="10">
    <source>
        <dbReference type="ARBA" id="ARBA00032509"/>
    </source>
</evidence>
<comment type="catalytic activity">
    <reaction evidence="12">
        <text>ATP + H2O = ADP + phosphate + H(+)</text>
        <dbReference type="Rhea" id="RHEA:13065"/>
        <dbReference type="ChEBI" id="CHEBI:15377"/>
        <dbReference type="ChEBI" id="CHEBI:15378"/>
        <dbReference type="ChEBI" id="CHEBI:30616"/>
        <dbReference type="ChEBI" id="CHEBI:43474"/>
        <dbReference type="ChEBI" id="CHEBI:456216"/>
    </reaction>
    <physiologicalReaction direction="left-to-right" evidence="12">
        <dbReference type="Rhea" id="RHEA:13066"/>
    </physiologicalReaction>
</comment>
<dbReference type="InterPro" id="IPR050168">
    <property type="entry name" value="AAA_ATPase_domain"/>
</dbReference>
<evidence type="ECO:0000256" key="12">
    <source>
        <dbReference type="ARBA" id="ARBA00048778"/>
    </source>
</evidence>
<dbReference type="Pfam" id="PF17862">
    <property type="entry name" value="AAA_lid_3"/>
    <property type="match status" value="1"/>
</dbReference>
<feature type="domain" description="AAA+ ATPase" evidence="13">
    <location>
        <begin position="397"/>
        <end position="571"/>
    </location>
</feature>
<dbReference type="Gene3D" id="3.40.50.300">
    <property type="entry name" value="P-loop containing nucleotide triphosphate hydrolases"/>
    <property type="match status" value="2"/>
</dbReference>
<evidence type="ECO:0000313" key="15">
    <source>
        <dbReference type="Proteomes" id="UP001050691"/>
    </source>
</evidence>
<evidence type="ECO:0000256" key="4">
    <source>
        <dbReference type="ARBA" id="ARBA00022593"/>
    </source>
</evidence>
<dbReference type="Pfam" id="PF00004">
    <property type="entry name" value="AAA"/>
    <property type="match status" value="2"/>
</dbReference>
<dbReference type="GO" id="GO:0005778">
    <property type="term" value="C:peroxisomal membrane"/>
    <property type="evidence" value="ECO:0007669"/>
    <property type="project" value="TreeGrafter"/>
</dbReference>
<dbReference type="GO" id="GO:0005829">
    <property type="term" value="C:cytosol"/>
    <property type="evidence" value="ECO:0007669"/>
    <property type="project" value="TreeGrafter"/>
</dbReference>
<evidence type="ECO:0000256" key="2">
    <source>
        <dbReference type="ARBA" id="ARBA00006914"/>
    </source>
</evidence>
<evidence type="ECO:0000256" key="11">
    <source>
        <dbReference type="ARBA" id="ARBA00034532"/>
    </source>
</evidence>
<dbReference type="EMBL" id="BPWL01000003">
    <property type="protein sequence ID" value="GJJ08536.1"/>
    <property type="molecule type" value="Genomic_DNA"/>
</dbReference>
<keyword evidence="9" id="KW-0472">Membrane</keyword>
<dbReference type="InterPro" id="IPR009010">
    <property type="entry name" value="Asp_de-COase-like_dom_sf"/>
</dbReference>
<accession>A0AAV5A1K8</accession>
<evidence type="ECO:0000256" key="3">
    <source>
        <dbReference type="ARBA" id="ARBA00022448"/>
    </source>
</evidence>
<dbReference type="InterPro" id="IPR027417">
    <property type="entry name" value="P-loop_NTPase"/>
</dbReference>
<evidence type="ECO:0000256" key="6">
    <source>
        <dbReference type="ARBA" id="ARBA00022801"/>
    </source>
</evidence>
<dbReference type="GO" id="GO:0016887">
    <property type="term" value="F:ATP hydrolysis activity"/>
    <property type="evidence" value="ECO:0007669"/>
    <property type="project" value="InterPro"/>
</dbReference>
<evidence type="ECO:0000256" key="8">
    <source>
        <dbReference type="ARBA" id="ARBA00022927"/>
    </source>
</evidence>
<keyword evidence="5" id="KW-0547">Nucleotide-binding</keyword>
<reference evidence="14" key="1">
    <citation type="submission" date="2021-10" db="EMBL/GenBank/DDBJ databases">
        <title>De novo Genome Assembly of Clathrus columnatus (Basidiomycota, Fungi) Using Illumina and Nanopore Sequence Data.</title>
        <authorList>
            <person name="Ogiso-Tanaka E."/>
            <person name="Itagaki H."/>
            <person name="Hosoya T."/>
            <person name="Hosaka K."/>
        </authorList>
    </citation>
    <scope>NUCLEOTIDE SEQUENCE</scope>
    <source>
        <strain evidence="14">MO-923</strain>
    </source>
</reference>
<keyword evidence="4" id="KW-0962">Peroxisome biogenesis</keyword>
<dbReference type="PANTHER" id="PTHR23077:SF12">
    <property type="entry name" value="PEROXISOMAL ATPASE PEX1"/>
    <property type="match status" value="1"/>
</dbReference>
<evidence type="ECO:0000256" key="7">
    <source>
        <dbReference type="ARBA" id="ARBA00022840"/>
    </source>
</evidence>
<evidence type="ECO:0000256" key="5">
    <source>
        <dbReference type="ARBA" id="ARBA00022741"/>
    </source>
</evidence>
<dbReference type="Pfam" id="PF09262">
    <property type="entry name" value="PEX-1N"/>
    <property type="match status" value="1"/>
</dbReference>
<proteinExistence type="inferred from homology"/>
<dbReference type="SMART" id="SM00382">
    <property type="entry name" value="AAA"/>
    <property type="match status" value="2"/>
</dbReference>
<dbReference type="InterPro" id="IPR003960">
    <property type="entry name" value="ATPase_AAA_CS"/>
</dbReference>
<keyword evidence="6" id="KW-0378">Hydrolase</keyword>
<keyword evidence="7" id="KW-0067">ATP-binding</keyword>
<comment type="caution">
    <text evidence="14">The sequence shown here is derived from an EMBL/GenBank/DDBJ whole genome shotgun (WGS) entry which is preliminary data.</text>
</comment>
<dbReference type="InterPro" id="IPR003959">
    <property type="entry name" value="ATPase_AAA_core"/>
</dbReference>
<name>A0AAV5A1K8_9AGAM</name>
<dbReference type="Gene3D" id="1.10.8.60">
    <property type="match status" value="2"/>
</dbReference>
<dbReference type="SUPFAM" id="SSF52540">
    <property type="entry name" value="P-loop containing nucleoside triphosphate hydrolases"/>
    <property type="match status" value="2"/>
</dbReference>
<evidence type="ECO:0000313" key="14">
    <source>
        <dbReference type="EMBL" id="GJJ08536.1"/>
    </source>
</evidence>
<evidence type="ECO:0000256" key="9">
    <source>
        <dbReference type="ARBA" id="ARBA00023136"/>
    </source>
</evidence>
<dbReference type="Gene3D" id="3.10.330.10">
    <property type="match status" value="1"/>
</dbReference>
<dbReference type="Proteomes" id="UP001050691">
    <property type="component" value="Unassembled WGS sequence"/>
</dbReference>
<dbReference type="AlphaFoldDB" id="A0AAV5A1K8"/>
<gene>
    <name evidence="14" type="ORF">Clacol_002754</name>
</gene>
<dbReference type="InterPro" id="IPR029067">
    <property type="entry name" value="CDC48_domain_2-like_sf"/>
</dbReference>
<keyword evidence="8" id="KW-0653">Protein transport</keyword>
<dbReference type="SUPFAM" id="SSF54585">
    <property type="entry name" value="Cdc48 domain 2-like"/>
    <property type="match status" value="1"/>
</dbReference>
<dbReference type="GO" id="GO:0016558">
    <property type="term" value="P:protein import into peroxisome matrix"/>
    <property type="evidence" value="ECO:0007669"/>
    <property type="project" value="TreeGrafter"/>
</dbReference>
<dbReference type="InterPro" id="IPR041569">
    <property type="entry name" value="AAA_lid_3"/>
</dbReference>
<comment type="subcellular location">
    <subcellularLocation>
        <location evidence="1">Membrane</location>
    </subcellularLocation>
</comment>
<organism evidence="14 15">
    <name type="scientific">Clathrus columnatus</name>
    <dbReference type="NCBI Taxonomy" id="1419009"/>
    <lineage>
        <taxon>Eukaryota</taxon>
        <taxon>Fungi</taxon>
        <taxon>Dikarya</taxon>
        <taxon>Basidiomycota</taxon>
        <taxon>Agaricomycotina</taxon>
        <taxon>Agaricomycetes</taxon>
        <taxon>Phallomycetidae</taxon>
        <taxon>Phallales</taxon>
        <taxon>Clathraceae</taxon>
        <taxon>Clathrus</taxon>
    </lineage>
</organism>
<dbReference type="PANTHER" id="PTHR23077">
    <property type="entry name" value="AAA-FAMILY ATPASE"/>
    <property type="match status" value="1"/>
</dbReference>
<evidence type="ECO:0000256" key="1">
    <source>
        <dbReference type="ARBA" id="ARBA00004370"/>
    </source>
</evidence>
<feature type="domain" description="AAA+ ATPase" evidence="13">
    <location>
        <begin position="593"/>
        <end position="728"/>
    </location>
</feature>
<dbReference type="GO" id="GO:0005524">
    <property type="term" value="F:ATP binding"/>
    <property type="evidence" value="ECO:0007669"/>
    <property type="project" value="UniProtKB-KW"/>
</dbReference>
<comment type="similarity">
    <text evidence="2">Belongs to the AAA ATPase family.</text>
</comment>